<dbReference type="EMBL" id="UOGF01000011">
    <property type="protein sequence ID" value="VAX26402.1"/>
    <property type="molecule type" value="Genomic_DNA"/>
</dbReference>
<dbReference type="Pfam" id="PF02597">
    <property type="entry name" value="ThiS"/>
    <property type="match status" value="1"/>
</dbReference>
<organism evidence="1">
    <name type="scientific">hydrothermal vent metagenome</name>
    <dbReference type="NCBI Taxonomy" id="652676"/>
    <lineage>
        <taxon>unclassified sequences</taxon>
        <taxon>metagenomes</taxon>
        <taxon>ecological metagenomes</taxon>
    </lineage>
</organism>
<accession>A0A3B1CDU5</accession>
<name>A0A3B1CDU5_9ZZZZ</name>
<evidence type="ECO:0008006" key="2">
    <source>
        <dbReference type="Google" id="ProtNLM"/>
    </source>
</evidence>
<gene>
    <name evidence="1" type="ORF">MNBD_NITROSPIRAE01-1672</name>
</gene>
<dbReference type="Gene3D" id="3.10.20.30">
    <property type="match status" value="1"/>
</dbReference>
<dbReference type="PANTHER" id="PTHR34472">
    <property type="entry name" value="SULFUR CARRIER PROTEIN THIS"/>
    <property type="match status" value="1"/>
</dbReference>
<dbReference type="AlphaFoldDB" id="A0A3B1CDU5"/>
<sequence length="67" mass="7354">MQVEINGLKQEILPNSNVLQLLQQFEIAAEGIAVEINLTVIDRQAYDATVLQDGDTVEIIRFIGGGK</sequence>
<dbReference type="CDD" id="cd00565">
    <property type="entry name" value="Ubl_ThiS"/>
    <property type="match status" value="1"/>
</dbReference>
<protein>
    <recommendedName>
        <fullName evidence="2">Sulfur carrier protein ThiS</fullName>
    </recommendedName>
</protein>
<dbReference type="InterPro" id="IPR003749">
    <property type="entry name" value="ThiS/MoaD-like"/>
</dbReference>
<proteinExistence type="predicted"/>
<reference evidence="1" key="1">
    <citation type="submission" date="2018-06" db="EMBL/GenBank/DDBJ databases">
        <authorList>
            <person name="Zhirakovskaya E."/>
        </authorList>
    </citation>
    <scope>NUCLEOTIDE SEQUENCE</scope>
</reference>
<dbReference type="NCBIfam" id="TIGR01683">
    <property type="entry name" value="thiS"/>
    <property type="match status" value="1"/>
</dbReference>
<dbReference type="InterPro" id="IPR010035">
    <property type="entry name" value="Thi_S"/>
</dbReference>
<dbReference type="InterPro" id="IPR012675">
    <property type="entry name" value="Beta-grasp_dom_sf"/>
</dbReference>
<dbReference type="PANTHER" id="PTHR34472:SF1">
    <property type="entry name" value="SULFUR CARRIER PROTEIN THIS"/>
    <property type="match status" value="1"/>
</dbReference>
<dbReference type="SUPFAM" id="SSF54285">
    <property type="entry name" value="MoaD/ThiS"/>
    <property type="match status" value="1"/>
</dbReference>
<dbReference type="InterPro" id="IPR016155">
    <property type="entry name" value="Mopterin_synth/thiamin_S_b"/>
</dbReference>
<evidence type="ECO:0000313" key="1">
    <source>
        <dbReference type="EMBL" id="VAX26402.1"/>
    </source>
</evidence>